<dbReference type="AlphaFoldDB" id="A0A1I2I284"/>
<dbReference type="InterPro" id="IPR002645">
    <property type="entry name" value="STAS_dom"/>
</dbReference>
<keyword evidence="3" id="KW-1185">Reference proteome</keyword>
<proteinExistence type="predicted"/>
<dbReference type="Pfam" id="PF01740">
    <property type="entry name" value="STAS"/>
    <property type="match status" value="1"/>
</dbReference>
<name>A0A1I2I284_9ACTN</name>
<feature type="domain" description="STAS" evidence="1">
    <location>
        <begin position="10"/>
        <end position="96"/>
    </location>
</feature>
<dbReference type="EMBL" id="FONV01000009">
    <property type="protein sequence ID" value="SFF35743.1"/>
    <property type="molecule type" value="Genomic_DNA"/>
</dbReference>
<dbReference type="InterPro" id="IPR036513">
    <property type="entry name" value="STAS_dom_sf"/>
</dbReference>
<dbReference type="STRING" id="35752.SAMN05421541_109170"/>
<dbReference type="SUPFAM" id="SSF52091">
    <property type="entry name" value="SpoIIaa-like"/>
    <property type="match status" value="1"/>
</dbReference>
<dbReference type="CDD" id="cd07043">
    <property type="entry name" value="STAS_anti-anti-sigma_factors"/>
    <property type="match status" value="1"/>
</dbReference>
<protein>
    <submittedName>
        <fullName evidence="2">Anti-anti-sigma factor</fullName>
    </submittedName>
</protein>
<evidence type="ECO:0000259" key="1">
    <source>
        <dbReference type="PROSITE" id="PS50801"/>
    </source>
</evidence>
<reference evidence="2 3" key="1">
    <citation type="submission" date="2016-10" db="EMBL/GenBank/DDBJ databases">
        <authorList>
            <person name="de Groot N.N."/>
        </authorList>
    </citation>
    <scope>NUCLEOTIDE SEQUENCE [LARGE SCALE GENOMIC DNA]</scope>
    <source>
        <strain evidence="2 3">DSM 43019</strain>
    </source>
</reference>
<sequence>MAQPVTGFPDTIRIDERDGAAVVTVRGDVDAAAVPLLRDVLAWAVTCHDRIVVDLSPAGPIDRAGLSALSAAQHRAGLQGVQLCFTAPSARLLAALCEIRADDAEPGFSLPAQPSPPRFPTGTIG</sequence>
<dbReference type="Gene3D" id="3.30.750.24">
    <property type="entry name" value="STAS domain"/>
    <property type="match status" value="1"/>
</dbReference>
<gene>
    <name evidence="2" type="ORF">SAMN05421541_109170</name>
</gene>
<organism evidence="2 3">
    <name type="scientific">Actinoplanes philippinensis</name>
    <dbReference type="NCBI Taxonomy" id="35752"/>
    <lineage>
        <taxon>Bacteria</taxon>
        <taxon>Bacillati</taxon>
        <taxon>Actinomycetota</taxon>
        <taxon>Actinomycetes</taxon>
        <taxon>Micromonosporales</taxon>
        <taxon>Micromonosporaceae</taxon>
        <taxon>Actinoplanes</taxon>
    </lineage>
</organism>
<evidence type="ECO:0000313" key="2">
    <source>
        <dbReference type="EMBL" id="SFF35743.1"/>
    </source>
</evidence>
<dbReference type="PROSITE" id="PS50801">
    <property type="entry name" value="STAS"/>
    <property type="match status" value="1"/>
</dbReference>
<evidence type="ECO:0000313" key="3">
    <source>
        <dbReference type="Proteomes" id="UP000199645"/>
    </source>
</evidence>
<dbReference type="Proteomes" id="UP000199645">
    <property type="component" value="Unassembled WGS sequence"/>
</dbReference>
<accession>A0A1I2I284</accession>
<dbReference type="RefSeq" id="WP_093617825.1">
    <property type="nucleotide sequence ID" value="NZ_BOMT01000053.1"/>
</dbReference>
<dbReference type="OrthoDB" id="3295995at2"/>